<evidence type="ECO:0000313" key="2">
    <source>
        <dbReference type="Proteomes" id="UP000265520"/>
    </source>
</evidence>
<dbReference type="Proteomes" id="UP000265520">
    <property type="component" value="Unassembled WGS sequence"/>
</dbReference>
<reference evidence="1 2" key="1">
    <citation type="journal article" date="2018" name="Front. Plant Sci.">
        <title>Red Clover (Trifolium pratense) and Zigzag Clover (T. medium) - A Picture of Genomic Similarities and Differences.</title>
        <authorList>
            <person name="Dluhosova J."/>
            <person name="Istvanek J."/>
            <person name="Nedelnik J."/>
            <person name="Repkova J."/>
        </authorList>
    </citation>
    <scope>NUCLEOTIDE SEQUENCE [LARGE SCALE GENOMIC DNA]</scope>
    <source>
        <strain evidence="2">cv. 10/8</strain>
        <tissue evidence="1">Leaf</tissue>
    </source>
</reference>
<organism evidence="1 2">
    <name type="scientific">Trifolium medium</name>
    <dbReference type="NCBI Taxonomy" id="97028"/>
    <lineage>
        <taxon>Eukaryota</taxon>
        <taxon>Viridiplantae</taxon>
        <taxon>Streptophyta</taxon>
        <taxon>Embryophyta</taxon>
        <taxon>Tracheophyta</taxon>
        <taxon>Spermatophyta</taxon>
        <taxon>Magnoliopsida</taxon>
        <taxon>eudicotyledons</taxon>
        <taxon>Gunneridae</taxon>
        <taxon>Pentapetalae</taxon>
        <taxon>rosids</taxon>
        <taxon>fabids</taxon>
        <taxon>Fabales</taxon>
        <taxon>Fabaceae</taxon>
        <taxon>Papilionoideae</taxon>
        <taxon>50 kb inversion clade</taxon>
        <taxon>NPAAA clade</taxon>
        <taxon>Hologalegina</taxon>
        <taxon>IRL clade</taxon>
        <taxon>Trifolieae</taxon>
        <taxon>Trifolium</taxon>
    </lineage>
</organism>
<protein>
    <submittedName>
        <fullName evidence="1">Glycerol-3-phosphate dehydrogenase</fullName>
    </submittedName>
</protein>
<proteinExistence type="predicted"/>
<accession>A0A392SY31</accession>
<name>A0A392SY31_9FABA</name>
<dbReference type="AlphaFoldDB" id="A0A392SY31"/>
<evidence type="ECO:0000313" key="1">
    <source>
        <dbReference type="EMBL" id="MCI52965.1"/>
    </source>
</evidence>
<sequence>MLKAFMVTVHPPKPMNLKGVIWQPPPPQWIKCNTDGATTPTASACGGIFRNSNAEFLC</sequence>
<dbReference type="EMBL" id="LXQA010455642">
    <property type="protein sequence ID" value="MCI52965.1"/>
    <property type="molecule type" value="Genomic_DNA"/>
</dbReference>
<comment type="caution">
    <text evidence="1">The sequence shown here is derived from an EMBL/GenBank/DDBJ whole genome shotgun (WGS) entry which is preliminary data.</text>
</comment>
<keyword evidence="2" id="KW-1185">Reference proteome</keyword>